<reference evidence="3" key="1">
    <citation type="submission" date="2025-08" db="UniProtKB">
        <authorList>
            <consortium name="RefSeq"/>
        </authorList>
    </citation>
    <scope>IDENTIFICATION</scope>
    <source>
        <tissue evidence="3">Gonad</tissue>
    </source>
</reference>
<organism evidence="2 3">
    <name type="scientific">Branchiostoma belcheri</name>
    <name type="common">Amphioxus</name>
    <dbReference type="NCBI Taxonomy" id="7741"/>
    <lineage>
        <taxon>Eukaryota</taxon>
        <taxon>Metazoa</taxon>
        <taxon>Chordata</taxon>
        <taxon>Cephalochordata</taxon>
        <taxon>Leptocardii</taxon>
        <taxon>Amphioxiformes</taxon>
        <taxon>Branchiostomatidae</taxon>
        <taxon>Branchiostoma</taxon>
    </lineage>
</organism>
<dbReference type="AlphaFoldDB" id="A0A6P5A5I4"/>
<dbReference type="Proteomes" id="UP000515135">
    <property type="component" value="Unplaced"/>
</dbReference>
<dbReference type="GeneID" id="109483022"/>
<evidence type="ECO:0000256" key="1">
    <source>
        <dbReference type="SAM" id="SignalP"/>
    </source>
</evidence>
<name>A0A6P5A5I4_BRABE</name>
<evidence type="ECO:0000313" key="2">
    <source>
        <dbReference type="Proteomes" id="UP000515135"/>
    </source>
</evidence>
<dbReference type="OrthoDB" id="10065575at2759"/>
<protein>
    <submittedName>
        <fullName evidence="3">Dachshund homolog 1-like isoform X1</fullName>
    </submittedName>
</protein>
<evidence type="ECO:0000313" key="3">
    <source>
        <dbReference type="RefSeq" id="XP_019641539.1"/>
    </source>
</evidence>
<keyword evidence="1" id="KW-0732">Signal</keyword>
<proteinExistence type="predicted"/>
<feature type="signal peptide" evidence="1">
    <location>
        <begin position="1"/>
        <end position="18"/>
    </location>
</feature>
<accession>A0A6P5A5I4</accession>
<dbReference type="RefSeq" id="XP_019641539.1">
    <property type="nucleotide sequence ID" value="XM_019785980.1"/>
</dbReference>
<dbReference type="KEGG" id="bbel:109483022"/>
<feature type="chain" id="PRO_5028385325" evidence="1">
    <location>
        <begin position="19"/>
        <end position="211"/>
    </location>
</feature>
<sequence>MKITVAVLVVLAVARAQAASTVAATTAAATTAAATTAAATTAAAGVATTAAGGGGGGVATTAAGGGGGGVATTAAGGGGGTTGASGTQAPSPVSCLVCNDSHASCENATDTFNMTMMCTGGCWVYREESNNVPTISRGCGRSDTNDNTCATEHMSERCMTLSSVRVCRRCCNTANCNHADLALTGTASAAHVSLGVLMTSLVMALLAKMSA</sequence>
<gene>
    <name evidence="3" type="primary">LOC109483022</name>
</gene>
<keyword evidence="2" id="KW-1185">Reference proteome</keyword>